<organism evidence="1 2">
    <name type="scientific">Lasiodiplodia mahajangana</name>
    <dbReference type="NCBI Taxonomy" id="1108764"/>
    <lineage>
        <taxon>Eukaryota</taxon>
        <taxon>Fungi</taxon>
        <taxon>Dikarya</taxon>
        <taxon>Ascomycota</taxon>
        <taxon>Pezizomycotina</taxon>
        <taxon>Dothideomycetes</taxon>
        <taxon>Dothideomycetes incertae sedis</taxon>
        <taxon>Botryosphaeriales</taxon>
        <taxon>Botryosphaeriaceae</taxon>
        <taxon>Lasiodiplodia</taxon>
    </lineage>
</organism>
<comment type="caution">
    <text evidence="1">The sequence shown here is derived from an EMBL/GenBank/DDBJ whole genome shotgun (WGS) entry which is preliminary data.</text>
</comment>
<accession>A0ACC2JPQ6</accession>
<protein>
    <submittedName>
        <fullName evidence="1">Uncharacterized protein</fullName>
    </submittedName>
</protein>
<gene>
    <name evidence="1" type="ORF">O1611_g4300</name>
</gene>
<keyword evidence="2" id="KW-1185">Reference proteome</keyword>
<evidence type="ECO:0000313" key="2">
    <source>
        <dbReference type="Proteomes" id="UP001153332"/>
    </source>
</evidence>
<dbReference type="EMBL" id="JAPUUL010000794">
    <property type="protein sequence ID" value="KAJ8129332.1"/>
    <property type="molecule type" value="Genomic_DNA"/>
</dbReference>
<sequence>MPVDDISTRDGDSDSMQAPNRHYGLCLVGLQSDMRDMISNLVLAADIFTFPAPGLSPHEIDEASSQLLRELAAFYNQLKIKTKRLIVVSHGLGAIVVKQALVIANRTTSFQEVPIIVSHLVCPILPGPFLASKSLSLLKVFLTPPSPSNEASPTLETIIQRVIPSTSLTSEPWLRELATHIDLISADFGSIDRQYHIVNVDTSVCLNKQEFQTRCLDPEAHSGIATGLHDRSNAEAIYNSMYNLIHLYNCLAPLPPRGNDTFFEVSNYLHCLERLSWSWRPITENQQPQYEPIIDTEVKQQLVMHLGLDEREKGNHPTSVCLFGPPGCGKTSFVRSFPRALENYKNIVTVQFEKRDFQTTHPSITDILKSLSRQILCHVPSAFSSISSYYQLISNHTVLTEHLLWSLVRHMLRGFRYRLVLLVDDIDDWFWPFKILLEKLETFKESSPFGLHVIYTTIADGRRLISGPSLSIDLAEEATQRQVTHKLMKRVIGNRLQSDFIETAINSELQTISDNCLTSYLFVKQVSRLATVITPSILSKVLPELPHSREGIYRAELEMLAGKNQDVLQWSWSSLSWLVQAARPLTISELSVAVALHQMSTEISIDEIKDHISVRMWEDLDSHLGMFLCREKSQLVLVHGTAKDYIQLYSGAVSNGSHRISSHAEIATLCLHYLESAIATYDESTAEKCIEYSFLQYCVEYWPRHHQLAVDGDWDSHSDLNDQAFHFFSRHDTWIPWFKRYQTTPSRLISVEPEGTNRLEVACGLGQLNLVSRMLNDETFQVDEDLLQRSLYAAISNSQSAVVPILLSAGARSAPALCSAAEGNMVDILTQLLEYDPGSEDIDSLEAAITTAAHHGNLEAVSILCRRCTDPEKLTQIKCSALDCAATNGHAHLLPFLLSHPCAGDDVSGSNNVAQHIIGNLDKAEMATNTSTTQYESALEKAATWGHTEIVALLLDAGTKATNSALESASKQQDVTLLRLLIQSLAAQKCKSPNTMALHYAAEGGQISIVAELLGYGVDPNGRDHSNRTPLHIAAKQGYVDVVYRLLQNGADMNAEDDEGAMPCHLAAGEGHIETYRALQQELEVRQDDLLVVHAAKGGHLLMVKYLLSLRLPSVTTGNTNYLNSSLLEATSRGYLPLVRQLCQAGVDINSRTGTESPLHYAASGGYADIVSYLFTQGAEANTRDEAKRTPLHLGIFYPKVVELLLQNGANPDAVDLDNEGPLHLASSNLVREDAEACVRMLLDKGADVNIQNDSAATPLHCAVFHDRVGVVKALLKKDVNLEMLNRTGQTPFHDAVVRNHLQTAKLLLEKGSNINKTNYRGMTPLYQAAQRGLTEMVSFLLDNGADHSIATTGGWTPLGTAAKYGRLEATQLLLEKGADIHHKSNNKTTALHSASRRGTIRIVEILLNHGADPNATNESGATPLHIAASRGHVEVVIALLDRGADLTIKNDDGRTALERARVNVVEFLRDRGQQ</sequence>
<reference evidence="1" key="1">
    <citation type="submission" date="2022-12" db="EMBL/GenBank/DDBJ databases">
        <title>Genome Sequence of Lasiodiplodia mahajangana.</title>
        <authorList>
            <person name="Buettner E."/>
        </authorList>
    </citation>
    <scope>NUCLEOTIDE SEQUENCE</scope>
    <source>
        <strain evidence="1">VT137</strain>
    </source>
</reference>
<dbReference type="Proteomes" id="UP001153332">
    <property type="component" value="Unassembled WGS sequence"/>
</dbReference>
<evidence type="ECO:0000313" key="1">
    <source>
        <dbReference type="EMBL" id="KAJ8129332.1"/>
    </source>
</evidence>
<proteinExistence type="predicted"/>
<name>A0ACC2JPQ6_9PEZI</name>